<feature type="compositionally biased region" description="Polar residues" evidence="7">
    <location>
        <begin position="393"/>
        <end position="405"/>
    </location>
</feature>
<keyword evidence="6" id="KW-0407">Ion channel</keyword>
<sequence>MTVSYHLDLSSSTPLTFLRVLFRWRGSVWKSVATELFVWTIFYYKIDLFYRSDWILTPEGKRVFEAIVELCNQKLDYIPLAFMLGFFVNMVVDRWKKIFANMGWIENQALFVSTYIRGDDPETRIQRRNIVRYICLSQVLVFRDISMRVRRRFPTMQSVMKAGFLLPHELEMLEGIDLKYNKYFVPFNWIFSMIYKLRKAGKIDADVLMNSMLQEIRLFRTNLAELCNYDWVPVPLAYPQVVFLAVRVYFIICLVARQHILSEQTTNKPSIDLRVPFMTMLQFVFYMGWVKVAEAMLNPMGENDDDFEGNFLIDKNIATALRIVDDGYDKFPEQKSDSFMSGQGPLYSTEAAKCPVGQLVGSVASVTLAQEGEVRMVPHNTESTRNTSTSSNAKSRWSRSATTRSLRQRLASIPRSSSLRQVLKSPVANKADIPERSHSVLSGIPIVPAEKCSRQVSVPTSVKFERVEEVDEEEEERSDKNFNPIEAAIIPTFSCAQRGHFETGKFARFTRVPNTQLKEFELNSVYLLEHVNIMTREDTLSFPNVSQCVYEIVGVCGKSLYIGQTRRHLERRVKEHLRLAPIWPNLCPVADVWIAMGLVGYSGALTAASPPDVAPGPHSLGTVSAYLVEPVPLAGRRRVVLTSKAQVLLEARRWHAITSLRSADTVPSPPTMWMLRFTALCLQVPSQRLLVELPRPSDNANLWTPSGIIIRGLVHNAIGAPVEAIIAAICTKS</sequence>
<dbReference type="WBParaSite" id="ALUE_0001335701-mRNA-1">
    <property type="protein sequence ID" value="ALUE_0001335701-mRNA-1"/>
    <property type="gene ID" value="ALUE_0001335701"/>
</dbReference>
<evidence type="ECO:0000313" key="8">
    <source>
        <dbReference type="Proteomes" id="UP000036681"/>
    </source>
</evidence>
<dbReference type="Proteomes" id="UP000036681">
    <property type="component" value="Unplaced"/>
</dbReference>
<name>A0A9J2PTR9_ASCLU</name>
<dbReference type="AlphaFoldDB" id="A0A9J2PTR9"/>
<dbReference type="GO" id="GO:0005886">
    <property type="term" value="C:plasma membrane"/>
    <property type="evidence" value="ECO:0007669"/>
    <property type="project" value="UniProtKB-SubCell"/>
</dbReference>
<keyword evidence="6" id="KW-0406">Ion transport</keyword>
<dbReference type="PANTHER" id="PTHR10736:SF58">
    <property type="entry name" value="BESTROPHIN HOMOLOG-RELATED"/>
    <property type="match status" value="1"/>
</dbReference>
<keyword evidence="3" id="KW-1133">Transmembrane helix</keyword>
<dbReference type="GO" id="GO:0034707">
    <property type="term" value="C:chloride channel complex"/>
    <property type="evidence" value="ECO:0007669"/>
    <property type="project" value="UniProtKB-KW"/>
</dbReference>
<accession>A0A9J2PTR9</accession>
<dbReference type="GO" id="GO:0005254">
    <property type="term" value="F:chloride channel activity"/>
    <property type="evidence" value="ECO:0007669"/>
    <property type="project" value="UniProtKB-KW"/>
</dbReference>
<evidence type="ECO:0000313" key="9">
    <source>
        <dbReference type="WBParaSite" id="ALUE_0001335701-mRNA-1"/>
    </source>
</evidence>
<keyword evidence="2" id="KW-0812">Transmembrane</keyword>
<organism evidence="8 9">
    <name type="scientific">Ascaris lumbricoides</name>
    <name type="common">Giant roundworm</name>
    <dbReference type="NCBI Taxonomy" id="6252"/>
    <lineage>
        <taxon>Eukaryota</taxon>
        <taxon>Metazoa</taxon>
        <taxon>Ecdysozoa</taxon>
        <taxon>Nematoda</taxon>
        <taxon>Chromadorea</taxon>
        <taxon>Rhabditida</taxon>
        <taxon>Spirurina</taxon>
        <taxon>Ascaridomorpha</taxon>
        <taxon>Ascaridoidea</taxon>
        <taxon>Ascarididae</taxon>
        <taxon>Ascaris</taxon>
    </lineage>
</organism>
<evidence type="ECO:0000256" key="4">
    <source>
        <dbReference type="ARBA" id="ARBA00023136"/>
    </source>
</evidence>
<evidence type="ECO:0000256" key="7">
    <source>
        <dbReference type="SAM" id="MobiDB-lite"/>
    </source>
</evidence>
<comment type="subcellular location">
    <subcellularLocation>
        <location evidence="6">Cell membrane</location>
        <topology evidence="6">Multi-pass membrane protein</topology>
    </subcellularLocation>
    <subcellularLocation>
        <location evidence="1">Membrane</location>
    </subcellularLocation>
</comment>
<protein>
    <recommendedName>
        <fullName evidence="6">Bestrophin homolog</fullName>
    </recommendedName>
</protein>
<comment type="similarity">
    <text evidence="5 6">Belongs to the anion channel-forming bestrophin (TC 1.A.46) family. Calcium-sensitive chloride channel subfamily.</text>
</comment>
<evidence type="ECO:0000256" key="5">
    <source>
        <dbReference type="ARBA" id="ARBA00034769"/>
    </source>
</evidence>
<evidence type="ECO:0000256" key="3">
    <source>
        <dbReference type="ARBA" id="ARBA00022989"/>
    </source>
</evidence>
<evidence type="ECO:0000256" key="1">
    <source>
        <dbReference type="ARBA" id="ARBA00004370"/>
    </source>
</evidence>
<proteinExistence type="inferred from homology"/>
<comment type="function">
    <text evidence="6">Forms chloride channels.</text>
</comment>
<evidence type="ECO:0000256" key="6">
    <source>
        <dbReference type="RuleBase" id="RU363126"/>
    </source>
</evidence>
<evidence type="ECO:0000256" key="2">
    <source>
        <dbReference type="ARBA" id="ARBA00022692"/>
    </source>
</evidence>
<dbReference type="PANTHER" id="PTHR10736">
    <property type="entry name" value="BESTROPHIN"/>
    <property type="match status" value="1"/>
</dbReference>
<keyword evidence="4" id="KW-0472">Membrane</keyword>
<keyword evidence="6" id="KW-0869">Chloride channel</keyword>
<reference evidence="9" key="1">
    <citation type="submission" date="2023-03" db="UniProtKB">
        <authorList>
            <consortium name="WormBaseParasite"/>
        </authorList>
    </citation>
    <scope>IDENTIFICATION</scope>
</reference>
<dbReference type="Pfam" id="PF01062">
    <property type="entry name" value="Bestrophin"/>
    <property type="match status" value="1"/>
</dbReference>
<feature type="region of interest" description="Disordered" evidence="7">
    <location>
        <begin position="374"/>
        <end position="410"/>
    </location>
</feature>
<keyword evidence="6" id="KW-0813">Transport</keyword>
<feature type="compositionally biased region" description="Low complexity" evidence="7">
    <location>
        <begin position="380"/>
        <end position="392"/>
    </location>
</feature>
<dbReference type="InterPro" id="IPR000615">
    <property type="entry name" value="Bestrophin"/>
</dbReference>
<keyword evidence="6" id="KW-1003">Cell membrane</keyword>
<keyword evidence="8" id="KW-1185">Reference proteome</keyword>
<keyword evidence="6" id="KW-0868">Chloride</keyword>
<dbReference type="InterPro" id="IPR021134">
    <property type="entry name" value="Bestrophin-like"/>
</dbReference>